<dbReference type="InterPro" id="IPR004875">
    <property type="entry name" value="DDE_SF_endonuclease_dom"/>
</dbReference>
<sequence length="176" mass="19644">MDNHHSHICIEVINLAKENGVTIVTLPPHCSGKLQPLDVSCYAPFKTYYAAAVDSWQKQNPGKVFSIYNIAGCVNEAHQKTMIPTTIVNGFRKTGIFAYNRDLFTEADYMSSFVTDRPDPEHSTEIDLTDPPLLAGPSSQSNEEPSLHKSQHVLQNTSEMKTIDNKTFRSLAEFKA</sequence>
<reference evidence="3" key="1">
    <citation type="submission" date="2025-05" db="UniProtKB">
        <authorList>
            <consortium name="EnsemblMetazoa"/>
        </authorList>
    </citation>
    <scope>IDENTIFICATION</scope>
</reference>
<dbReference type="EnsemblMetazoa" id="XM_050661719.1">
    <property type="protein sequence ID" value="XP_050517676.1"/>
    <property type="gene ID" value="LOC126892213"/>
</dbReference>
<evidence type="ECO:0000313" key="4">
    <source>
        <dbReference type="Proteomes" id="UP001652700"/>
    </source>
</evidence>
<keyword evidence="4" id="KW-1185">Reference proteome</keyword>
<name>A0ABM5L5G1_DIAVI</name>
<feature type="compositionally biased region" description="Basic and acidic residues" evidence="1">
    <location>
        <begin position="116"/>
        <end position="125"/>
    </location>
</feature>
<proteinExistence type="predicted"/>
<feature type="domain" description="DDE-1" evidence="2">
    <location>
        <begin position="1"/>
        <end position="91"/>
    </location>
</feature>
<dbReference type="Proteomes" id="UP001652700">
    <property type="component" value="Unplaced"/>
</dbReference>
<dbReference type="Pfam" id="PF03184">
    <property type="entry name" value="DDE_1"/>
    <property type="match status" value="1"/>
</dbReference>
<organism evidence="3 4">
    <name type="scientific">Diabrotica virgifera virgifera</name>
    <name type="common">western corn rootworm</name>
    <dbReference type="NCBI Taxonomy" id="50390"/>
    <lineage>
        <taxon>Eukaryota</taxon>
        <taxon>Metazoa</taxon>
        <taxon>Ecdysozoa</taxon>
        <taxon>Arthropoda</taxon>
        <taxon>Hexapoda</taxon>
        <taxon>Insecta</taxon>
        <taxon>Pterygota</taxon>
        <taxon>Neoptera</taxon>
        <taxon>Endopterygota</taxon>
        <taxon>Coleoptera</taxon>
        <taxon>Polyphaga</taxon>
        <taxon>Cucujiformia</taxon>
        <taxon>Chrysomeloidea</taxon>
        <taxon>Chrysomelidae</taxon>
        <taxon>Galerucinae</taxon>
        <taxon>Diabroticina</taxon>
        <taxon>Diabroticites</taxon>
        <taxon>Diabrotica</taxon>
    </lineage>
</organism>
<dbReference type="GeneID" id="126892213"/>
<evidence type="ECO:0000259" key="2">
    <source>
        <dbReference type="Pfam" id="PF03184"/>
    </source>
</evidence>
<accession>A0ABM5L5G1</accession>
<protein>
    <recommendedName>
        <fullName evidence="2">DDE-1 domain-containing protein</fullName>
    </recommendedName>
</protein>
<feature type="region of interest" description="Disordered" evidence="1">
    <location>
        <begin position="114"/>
        <end position="159"/>
    </location>
</feature>
<evidence type="ECO:0000313" key="3">
    <source>
        <dbReference type="EnsemblMetazoa" id="XP_050517676.1"/>
    </source>
</evidence>
<dbReference type="RefSeq" id="XP_050517676.1">
    <property type="nucleotide sequence ID" value="XM_050661719.1"/>
</dbReference>
<evidence type="ECO:0000256" key="1">
    <source>
        <dbReference type="SAM" id="MobiDB-lite"/>
    </source>
</evidence>